<dbReference type="RefSeq" id="WP_184678938.1">
    <property type="nucleotide sequence ID" value="NZ_JACHGY010000001.1"/>
</dbReference>
<evidence type="ECO:0000256" key="2">
    <source>
        <dbReference type="ARBA" id="ARBA00005745"/>
    </source>
</evidence>
<dbReference type="Gene3D" id="1.20.81.30">
    <property type="entry name" value="Type II secretion system (T2SS), domain F"/>
    <property type="match status" value="2"/>
</dbReference>
<comment type="subcellular location">
    <subcellularLocation>
        <location evidence="1">Cell inner membrane</location>
        <topology evidence="1">Multi-pass membrane protein</topology>
    </subcellularLocation>
</comment>
<dbReference type="InterPro" id="IPR042094">
    <property type="entry name" value="T2SS_GspF_sf"/>
</dbReference>
<sequence>MPTFQFEALNDSGKPQKGTINAANSDEALARIKSQGFFPTSIREQKVKKGGGGSAGGAAAGGGAKKKGGQITINIGGVSQKHLTLFTRQLSTLQDAGLPILRSLSILEQQQKPGLMKDTLGLVHEDVSSGASLSDAFAKHPKAFNNLYTKMIAAGEVGGVLDLILQRLAEFLEKAARLKRRIISAMIYPAAVISVAMIIVLGIMILIVPKFIEIFDDFDTDMPKLTIILIDMSKWLGGSMLGFLGAKDGTYNQDQMIPGILWVLLAPFFIFFAVKMLRKTSGGKAVFDRLTLMTPILGGLVRKATIAKFTRTLGTLVNAGVPILDAITITAETTANNVYSNALMDVHDSVRQGDSFAEPLRKAKVCDPLVVNMIDVGEETGDLDKMLLKIADNYDEEVDVAVAGLVSLLEPVMVVVLGGIVGAIVIALFLPLVKLMQSVM</sequence>
<evidence type="ECO:0000256" key="1">
    <source>
        <dbReference type="ARBA" id="ARBA00004429"/>
    </source>
</evidence>
<dbReference type="InterPro" id="IPR018076">
    <property type="entry name" value="T2SS_GspF_dom"/>
</dbReference>
<evidence type="ECO:0000313" key="11">
    <source>
        <dbReference type="EMBL" id="MBB6431473.1"/>
    </source>
</evidence>
<keyword evidence="4" id="KW-0997">Cell inner membrane</keyword>
<organism evidence="11 12">
    <name type="scientific">Algisphaera agarilytica</name>
    <dbReference type="NCBI Taxonomy" id="1385975"/>
    <lineage>
        <taxon>Bacteria</taxon>
        <taxon>Pseudomonadati</taxon>
        <taxon>Planctomycetota</taxon>
        <taxon>Phycisphaerae</taxon>
        <taxon>Phycisphaerales</taxon>
        <taxon>Phycisphaeraceae</taxon>
        <taxon>Algisphaera</taxon>
    </lineage>
</organism>
<keyword evidence="7 9" id="KW-0472">Membrane</keyword>
<dbReference type="EMBL" id="JACHGY010000001">
    <property type="protein sequence ID" value="MBB6431473.1"/>
    <property type="molecule type" value="Genomic_DNA"/>
</dbReference>
<feature type="transmembrane region" description="Helical" evidence="9">
    <location>
        <begin position="256"/>
        <end position="274"/>
    </location>
</feature>
<evidence type="ECO:0000256" key="8">
    <source>
        <dbReference type="SAM" id="MobiDB-lite"/>
    </source>
</evidence>
<dbReference type="FunFam" id="1.20.81.30:FF:000001">
    <property type="entry name" value="Type II secretion system protein F"/>
    <property type="match status" value="2"/>
</dbReference>
<protein>
    <submittedName>
        <fullName evidence="11">Type IV pilus assembly protein PilC</fullName>
    </submittedName>
</protein>
<feature type="compositionally biased region" description="Gly residues" evidence="8">
    <location>
        <begin position="50"/>
        <end position="63"/>
    </location>
</feature>
<dbReference type="Pfam" id="PF00482">
    <property type="entry name" value="T2SSF"/>
    <property type="match status" value="2"/>
</dbReference>
<evidence type="ECO:0000256" key="6">
    <source>
        <dbReference type="ARBA" id="ARBA00022989"/>
    </source>
</evidence>
<keyword evidence="3" id="KW-1003">Cell membrane</keyword>
<dbReference type="PRINTS" id="PR00812">
    <property type="entry name" value="BCTERIALGSPF"/>
</dbReference>
<evidence type="ECO:0000256" key="5">
    <source>
        <dbReference type="ARBA" id="ARBA00022692"/>
    </source>
</evidence>
<evidence type="ECO:0000256" key="3">
    <source>
        <dbReference type="ARBA" id="ARBA00022475"/>
    </source>
</evidence>
<evidence type="ECO:0000256" key="4">
    <source>
        <dbReference type="ARBA" id="ARBA00022519"/>
    </source>
</evidence>
<feature type="transmembrane region" description="Helical" evidence="9">
    <location>
        <begin position="412"/>
        <end position="433"/>
    </location>
</feature>
<dbReference type="GO" id="GO:0005886">
    <property type="term" value="C:plasma membrane"/>
    <property type="evidence" value="ECO:0007669"/>
    <property type="project" value="UniProtKB-SubCell"/>
</dbReference>
<accession>A0A7X0H9A6</accession>
<dbReference type="Proteomes" id="UP000541810">
    <property type="component" value="Unassembled WGS sequence"/>
</dbReference>
<dbReference type="PANTHER" id="PTHR30012:SF0">
    <property type="entry name" value="TYPE II SECRETION SYSTEM PROTEIN F-RELATED"/>
    <property type="match status" value="1"/>
</dbReference>
<dbReference type="PANTHER" id="PTHR30012">
    <property type="entry name" value="GENERAL SECRETION PATHWAY PROTEIN"/>
    <property type="match status" value="1"/>
</dbReference>
<feature type="domain" description="Type II secretion system protein GspF" evidence="10">
    <location>
        <begin position="86"/>
        <end position="209"/>
    </location>
</feature>
<proteinExistence type="inferred from homology"/>
<feature type="transmembrane region" description="Helical" evidence="9">
    <location>
        <begin position="187"/>
        <end position="212"/>
    </location>
</feature>
<comment type="similarity">
    <text evidence="2">Belongs to the GSP F family.</text>
</comment>
<evidence type="ECO:0000256" key="7">
    <source>
        <dbReference type="ARBA" id="ARBA00023136"/>
    </source>
</evidence>
<reference evidence="11 12" key="1">
    <citation type="submission" date="2020-08" db="EMBL/GenBank/DDBJ databases">
        <title>Genomic Encyclopedia of Type Strains, Phase IV (KMG-IV): sequencing the most valuable type-strain genomes for metagenomic binning, comparative biology and taxonomic classification.</title>
        <authorList>
            <person name="Goeker M."/>
        </authorList>
    </citation>
    <scope>NUCLEOTIDE SEQUENCE [LARGE SCALE GENOMIC DNA]</scope>
    <source>
        <strain evidence="11 12">DSM 103725</strain>
    </source>
</reference>
<name>A0A7X0H9A6_9BACT</name>
<feature type="region of interest" description="Disordered" evidence="8">
    <location>
        <begin position="46"/>
        <end position="66"/>
    </location>
</feature>
<feature type="domain" description="Type II secretion system protein GspF" evidence="10">
    <location>
        <begin position="309"/>
        <end position="431"/>
    </location>
</feature>
<evidence type="ECO:0000259" key="10">
    <source>
        <dbReference type="Pfam" id="PF00482"/>
    </source>
</evidence>
<dbReference type="AlphaFoldDB" id="A0A7X0H9A6"/>
<keyword evidence="5 9" id="KW-0812">Transmembrane</keyword>
<keyword evidence="6 9" id="KW-1133">Transmembrane helix</keyword>
<keyword evidence="12" id="KW-1185">Reference proteome</keyword>
<evidence type="ECO:0000313" key="12">
    <source>
        <dbReference type="Proteomes" id="UP000541810"/>
    </source>
</evidence>
<comment type="caution">
    <text evidence="11">The sequence shown here is derived from an EMBL/GenBank/DDBJ whole genome shotgun (WGS) entry which is preliminary data.</text>
</comment>
<gene>
    <name evidence="11" type="ORF">HNQ40_003279</name>
</gene>
<evidence type="ECO:0000256" key="9">
    <source>
        <dbReference type="SAM" id="Phobius"/>
    </source>
</evidence>
<dbReference type="InterPro" id="IPR003004">
    <property type="entry name" value="GspF/PilC"/>
</dbReference>